<evidence type="ECO:0000313" key="2">
    <source>
        <dbReference type="RefSeq" id="XP_075080543.1"/>
    </source>
</evidence>
<proteinExistence type="predicted"/>
<dbReference type="Proteomes" id="UP000790787">
    <property type="component" value="Chromosome 11"/>
</dbReference>
<evidence type="ECO:0000313" key="1">
    <source>
        <dbReference type="Proteomes" id="UP000790787"/>
    </source>
</evidence>
<name>A0AC58S6C2_TOBAC</name>
<reference evidence="1" key="1">
    <citation type="journal article" date="2014" name="Nat. Commun.">
        <title>The tobacco genome sequence and its comparison with those of tomato and potato.</title>
        <authorList>
            <person name="Sierro N."/>
            <person name="Battey J.N."/>
            <person name="Ouadi S."/>
            <person name="Bakaher N."/>
            <person name="Bovet L."/>
            <person name="Willig A."/>
            <person name="Goepfert S."/>
            <person name="Peitsch M.C."/>
            <person name="Ivanov N.V."/>
        </authorList>
    </citation>
    <scope>NUCLEOTIDE SEQUENCE [LARGE SCALE GENOMIC DNA]</scope>
</reference>
<sequence length="156" mass="18748">MFQNSARPKAIFTMWLQNHGRLLTKDRLKKWGLHMDEIYVLCQADKETREYLFAECSYANRLWNRLSQWAQVHSIVPNTWIQFFQLIIHHLKGKTSLAMLLKMMYAEYIHVLWRERNTRIFKGASREHEALAREVVSIYYFGAEKKVKGLIPHLYF</sequence>
<keyword evidence="1" id="KW-1185">Reference proteome</keyword>
<dbReference type="RefSeq" id="XP_075080543.1">
    <property type="nucleotide sequence ID" value="XM_075224442.1"/>
</dbReference>
<gene>
    <name evidence="2" type="primary">LOC142166035</name>
</gene>
<protein>
    <submittedName>
        <fullName evidence="2">Uncharacterized protein LOC142166035</fullName>
    </submittedName>
</protein>
<accession>A0AC58S6C2</accession>
<reference evidence="2" key="2">
    <citation type="submission" date="2025-08" db="UniProtKB">
        <authorList>
            <consortium name="RefSeq"/>
        </authorList>
    </citation>
    <scope>IDENTIFICATION</scope>
    <source>
        <tissue evidence="2">Leaf</tissue>
    </source>
</reference>
<organism evidence="1 2">
    <name type="scientific">Nicotiana tabacum</name>
    <name type="common">Common tobacco</name>
    <dbReference type="NCBI Taxonomy" id="4097"/>
    <lineage>
        <taxon>Eukaryota</taxon>
        <taxon>Viridiplantae</taxon>
        <taxon>Streptophyta</taxon>
        <taxon>Embryophyta</taxon>
        <taxon>Tracheophyta</taxon>
        <taxon>Spermatophyta</taxon>
        <taxon>Magnoliopsida</taxon>
        <taxon>eudicotyledons</taxon>
        <taxon>Gunneridae</taxon>
        <taxon>Pentapetalae</taxon>
        <taxon>asterids</taxon>
        <taxon>lamiids</taxon>
        <taxon>Solanales</taxon>
        <taxon>Solanaceae</taxon>
        <taxon>Nicotianoideae</taxon>
        <taxon>Nicotianeae</taxon>
        <taxon>Nicotiana</taxon>
    </lineage>
</organism>